<reference evidence="1 2" key="1">
    <citation type="submission" date="2023-06" db="EMBL/GenBank/DDBJ databases">
        <title>Pelomonas sp. PFR6 16S ribosomal RNA gene Genome sequencing and assembly.</title>
        <authorList>
            <person name="Woo H."/>
        </authorList>
    </citation>
    <scope>NUCLEOTIDE SEQUENCE [LARGE SCALE GENOMIC DNA]</scope>
    <source>
        <strain evidence="1 2">PFR6</strain>
    </source>
</reference>
<sequence>MRHIPTSAAMVDKLKKQAKRLQRNAGGKHVDLLNRVARSAGYLHWHHVQLCAKESVAKRGLDALKDEVALIQAAAADGVTKFIITGANANIVPLLLVAHQGDAWLLEPSEQLVACLTWRGQQQELDLDETARQINIGWDGHYELVGPAFVLETTHPDVGARMLMGYPLDELRQMIDKTQDFVGKFAALFHPDMSMKITPAVANDMIAAGWDPKKVEEAAASGLRYSPSRNTVLTPMMRGGFGDGFDTEIDDE</sequence>
<comment type="caution">
    <text evidence="1">The sequence shown here is derived from an EMBL/GenBank/DDBJ whole genome shotgun (WGS) entry which is preliminary data.</text>
</comment>
<keyword evidence="2" id="KW-1185">Reference proteome</keyword>
<dbReference type="RefSeq" id="WP_290360812.1">
    <property type="nucleotide sequence ID" value="NZ_JAUHHC010000005.1"/>
</dbReference>
<dbReference type="EMBL" id="JAUHHC010000005">
    <property type="protein sequence ID" value="MDN3922511.1"/>
    <property type="molecule type" value="Genomic_DNA"/>
</dbReference>
<protein>
    <submittedName>
        <fullName evidence="1">Uncharacterized protein</fullName>
    </submittedName>
</protein>
<gene>
    <name evidence="1" type="ORF">QWJ38_19650</name>
</gene>
<evidence type="ECO:0000313" key="2">
    <source>
        <dbReference type="Proteomes" id="UP001228044"/>
    </source>
</evidence>
<accession>A0ABT8DW30</accession>
<dbReference type="Proteomes" id="UP001228044">
    <property type="component" value="Unassembled WGS sequence"/>
</dbReference>
<evidence type="ECO:0000313" key="1">
    <source>
        <dbReference type="EMBL" id="MDN3922511.1"/>
    </source>
</evidence>
<name>A0ABT8DW30_9BURK</name>
<organism evidence="1 2">
    <name type="scientific">Roseateles violae</name>
    <dbReference type="NCBI Taxonomy" id="3058042"/>
    <lineage>
        <taxon>Bacteria</taxon>
        <taxon>Pseudomonadati</taxon>
        <taxon>Pseudomonadota</taxon>
        <taxon>Betaproteobacteria</taxon>
        <taxon>Burkholderiales</taxon>
        <taxon>Sphaerotilaceae</taxon>
        <taxon>Roseateles</taxon>
    </lineage>
</organism>
<proteinExistence type="predicted"/>